<dbReference type="KEGG" id="tasa:A1Q1_04636"/>
<dbReference type="HOGENOM" id="CLU_305920_0_0_1"/>
<evidence type="ECO:0000313" key="11">
    <source>
        <dbReference type="EMBL" id="EJT52424.1"/>
    </source>
</evidence>
<evidence type="ECO:0000256" key="4">
    <source>
        <dbReference type="ARBA" id="ARBA00023015"/>
    </source>
</evidence>
<dbReference type="PANTHER" id="PTHR35784:SF1">
    <property type="entry name" value="MEDIATOR OF RNA POLYMERASE II TRANSCRIPTION SUBUNIT 5"/>
    <property type="match status" value="1"/>
</dbReference>
<comment type="subunit">
    <text evidence="9">Component of the Mediator complex.</text>
</comment>
<evidence type="ECO:0000256" key="9">
    <source>
        <dbReference type="RuleBase" id="RU364142"/>
    </source>
</evidence>
<dbReference type="VEuPathDB" id="FungiDB:A1Q1_04636"/>
<evidence type="ECO:0000256" key="6">
    <source>
        <dbReference type="ARBA" id="ARBA00023163"/>
    </source>
</evidence>
<evidence type="ECO:0000256" key="2">
    <source>
        <dbReference type="ARBA" id="ARBA00008782"/>
    </source>
</evidence>
<keyword evidence="5 9" id="KW-0010">Activator</keyword>
<comment type="caution">
    <text evidence="11">The sequence shown here is derived from an EMBL/GenBank/DDBJ whole genome shotgun (WGS) entry which is preliminary data.</text>
</comment>
<evidence type="ECO:0000256" key="7">
    <source>
        <dbReference type="ARBA" id="ARBA00023242"/>
    </source>
</evidence>
<dbReference type="GeneID" id="25988148"/>
<dbReference type="OrthoDB" id="5549158at2759"/>
<evidence type="ECO:0000256" key="5">
    <source>
        <dbReference type="ARBA" id="ARBA00023159"/>
    </source>
</evidence>
<dbReference type="Proteomes" id="UP000002748">
    <property type="component" value="Unassembled WGS sequence"/>
</dbReference>
<evidence type="ECO:0000256" key="1">
    <source>
        <dbReference type="ARBA" id="ARBA00004123"/>
    </source>
</evidence>
<keyword evidence="4 9" id="KW-0805">Transcription regulation</keyword>
<protein>
    <recommendedName>
        <fullName evidence="3 9">Mediator of RNA polymerase II transcription subunit 5</fullName>
    </recommendedName>
    <alternativeName>
        <fullName evidence="8 9">Mediator complex subunit 5</fullName>
    </alternativeName>
</protein>
<dbReference type="Pfam" id="PF08689">
    <property type="entry name" value="Med5"/>
    <property type="match status" value="1"/>
</dbReference>
<evidence type="ECO:0000313" key="12">
    <source>
        <dbReference type="Proteomes" id="UP000002748"/>
    </source>
</evidence>
<evidence type="ECO:0000256" key="10">
    <source>
        <dbReference type="SAM" id="MobiDB-lite"/>
    </source>
</evidence>
<dbReference type="GO" id="GO:0003712">
    <property type="term" value="F:transcription coregulator activity"/>
    <property type="evidence" value="ECO:0007669"/>
    <property type="project" value="InterPro"/>
</dbReference>
<dbReference type="GO" id="GO:0006357">
    <property type="term" value="P:regulation of transcription by RNA polymerase II"/>
    <property type="evidence" value="ECO:0007669"/>
    <property type="project" value="InterPro"/>
</dbReference>
<reference evidence="11 12" key="1">
    <citation type="journal article" date="2012" name="Eukaryot. Cell">
        <title>Draft genome sequence of CBS 2479, the standard type strain of Trichosporon asahii.</title>
        <authorList>
            <person name="Yang R.Y."/>
            <person name="Li H.T."/>
            <person name="Zhu H."/>
            <person name="Zhou G.P."/>
            <person name="Wang M."/>
            <person name="Wang L."/>
        </authorList>
    </citation>
    <scope>NUCLEOTIDE SEQUENCE [LARGE SCALE GENOMIC DNA]</scope>
    <source>
        <strain evidence="12">ATCC 90039 / CBS 2479 / JCM 2466 / KCTC 7840 / NCYC 2677 / UAMH 7654</strain>
    </source>
</reference>
<organism evidence="11 12">
    <name type="scientific">Trichosporon asahii var. asahii (strain ATCC 90039 / CBS 2479 / JCM 2466 / KCTC 7840 / NBRC 103889/ NCYC 2677 / UAMH 7654)</name>
    <name type="common">Yeast</name>
    <dbReference type="NCBI Taxonomy" id="1186058"/>
    <lineage>
        <taxon>Eukaryota</taxon>
        <taxon>Fungi</taxon>
        <taxon>Dikarya</taxon>
        <taxon>Basidiomycota</taxon>
        <taxon>Agaricomycotina</taxon>
        <taxon>Tremellomycetes</taxon>
        <taxon>Trichosporonales</taxon>
        <taxon>Trichosporonaceae</taxon>
        <taxon>Trichosporon</taxon>
    </lineage>
</organism>
<proteinExistence type="inferred from homology"/>
<dbReference type="PANTHER" id="PTHR35784">
    <property type="entry name" value="MEDIATOR OF RNA POLYMERASE II TRANSCRIPTION SUBUNIT 5"/>
    <property type="match status" value="1"/>
</dbReference>
<accession>J6F5V1</accession>
<dbReference type="GO" id="GO:0016592">
    <property type="term" value="C:mediator complex"/>
    <property type="evidence" value="ECO:0007669"/>
    <property type="project" value="InterPro"/>
</dbReference>
<keyword evidence="7 9" id="KW-0539">Nucleus</keyword>
<dbReference type="AlphaFoldDB" id="J6F5V1"/>
<evidence type="ECO:0000256" key="3">
    <source>
        <dbReference type="ARBA" id="ARBA00020628"/>
    </source>
</evidence>
<sequence>MSELGPREITGRAASRALSSKKLTSAALLHHLVKPHSPSILVTYLQQALADGIFTAREFAVALLVHLHRSEVQPSTPVLASIATALISNPTGLNETLPSPVVLSDVPDVGTSASAEPEEVPALVLLLPLLRQCASAPAPAPLHALAARLTTLIPPIPAPPFEAGLEAAQISSLLPEDVAKPLRECLAGLMADLPLPQAPAPDVMFGNGMGDVGVGMPMGQMGVQMPVSAMPLRQAAAFLIEYGARAHTWERNPEYASVPRLPHPHHRHIIQLGRALTTDSQAFIVALFDAAADRVLTSWSHSPSAAVRPYVFFTEALPVMLRWWRDNADPKWPYPADLQGALQGVITTHSQQLSNWFQAVNSIYTAKFSQSEPDEEGYVQPDGWSLLSLEATAVRRYVSLGMLEEEAATELIGSPVKPASSCESLMERLATTSPSHLPALETFITYASGATSSTASLGAEVASKPAPENLFVRLAGSPSLMVLIAAYISPSSLLDIITENLLDRVEDPAVRQEDPQSSLIRFGAANVQLPLPHLLWDARRVSNLEDLSEGERGHLNGWVKALFGSDGIDDEILLKTSPQGLCRLASTLVQQSIVAASSGQIDLDTLHSGLSYFAQPLLSWCLGSVVGWLCAEIERLGQLSGVHLNVLQTLVLDSAFPEPLLRANAHAMNRLLEPTSGLEPVIQSSGFDAIAVRARLQAVGGPDGSALLPDPPYLSPLPTLRSEIQAVRHIDIATQGWESRLLDAVQAALRAEGSLRVLDALLPDIVYPSVVDVEDPITQVVALICALHLQGIPLSVALRRYTRRPACAVPCGGDRLPEHPSGQPAQDKAHAKGLGPGAAPDPGLVDEQKALLDELISKFEADDEFKGRFPTFVNTMAPKAINGEVANGDGDVQMS</sequence>
<gene>
    <name evidence="9" type="primary">MED5</name>
    <name evidence="11" type="ORF">A1Q1_04636</name>
</gene>
<comment type="similarity">
    <text evidence="2 9">Belongs to the Mediator complex subunit 5 family.</text>
</comment>
<dbReference type="EMBL" id="ALBS01000027">
    <property type="protein sequence ID" value="EJT52424.1"/>
    <property type="molecule type" value="Genomic_DNA"/>
</dbReference>
<feature type="region of interest" description="Disordered" evidence="10">
    <location>
        <begin position="814"/>
        <end position="843"/>
    </location>
</feature>
<name>J6F5V1_TRIAS</name>
<comment type="subcellular location">
    <subcellularLocation>
        <location evidence="1 9">Nucleus</location>
    </subcellularLocation>
</comment>
<keyword evidence="6 9" id="KW-0804">Transcription</keyword>
<comment type="function">
    <text evidence="9">Component of the Mediator complex, a coactivator involved in the regulated transcription of nearly all RNA polymerase II-dependent genes. Mediator functions as a bridge to convey information from gene-specific regulatory proteins to the basal RNA polymerase II transcription machinery. Mediator is recruited to promoters by direct interactions with regulatory proteins and serves as a scaffold for the assembly of a functional preinitiation complex with RNA polymerase II and the general transcription factors.</text>
</comment>
<evidence type="ECO:0000256" key="8">
    <source>
        <dbReference type="ARBA" id="ARBA00031256"/>
    </source>
</evidence>
<dbReference type="RefSeq" id="XP_014183543.1">
    <property type="nucleotide sequence ID" value="XM_014328068.1"/>
</dbReference>
<dbReference type="InterPro" id="IPR014801">
    <property type="entry name" value="Mediator_Med5_fun"/>
</dbReference>